<feature type="repeat" description="TPR" evidence="3">
    <location>
        <begin position="641"/>
        <end position="674"/>
    </location>
</feature>
<evidence type="ECO:0000313" key="6">
    <source>
        <dbReference type="Proteomes" id="UP001412239"/>
    </source>
</evidence>
<dbReference type="AlphaFoldDB" id="A0A292Q5Q1"/>
<evidence type="ECO:0000256" key="4">
    <source>
        <dbReference type="SAM" id="MobiDB-lite"/>
    </source>
</evidence>
<dbReference type="SUPFAM" id="SSF48452">
    <property type="entry name" value="TPR-like"/>
    <property type="match status" value="1"/>
</dbReference>
<evidence type="ECO:0000313" key="5">
    <source>
        <dbReference type="EMBL" id="CUS14040.1"/>
    </source>
</evidence>
<dbReference type="InterPro" id="IPR011990">
    <property type="entry name" value="TPR-like_helical_dom_sf"/>
</dbReference>
<dbReference type="PANTHER" id="PTHR16193">
    <property type="entry name" value="TETRATRICOPEPTIDE REPEAT PROTEIN 27"/>
    <property type="match status" value="1"/>
</dbReference>
<evidence type="ECO:0000256" key="2">
    <source>
        <dbReference type="ARBA" id="ARBA00022803"/>
    </source>
</evidence>
<organism evidence="5 6">
    <name type="scientific">Tuber aestivum</name>
    <name type="common">summer truffle</name>
    <dbReference type="NCBI Taxonomy" id="59557"/>
    <lineage>
        <taxon>Eukaryota</taxon>
        <taxon>Fungi</taxon>
        <taxon>Dikarya</taxon>
        <taxon>Ascomycota</taxon>
        <taxon>Pezizomycotina</taxon>
        <taxon>Pezizomycetes</taxon>
        <taxon>Pezizales</taxon>
        <taxon>Tuberaceae</taxon>
        <taxon>Tuber</taxon>
    </lineage>
</organism>
<proteinExistence type="predicted"/>
<dbReference type="PROSITE" id="PS50005">
    <property type="entry name" value="TPR"/>
    <property type="match status" value="2"/>
</dbReference>
<feature type="region of interest" description="Disordered" evidence="4">
    <location>
        <begin position="696"/>
        <end position="716"/>
    </location>
</feature>
<gene>
    <name evidence="5" type="ORF">GSTUAT00001770001</name>
</gene>
<evidence type="ECO:0000256" key="3">
    <source>
        <dbReference type="PROSITE-ProRule" id="PRU00339"/>
    </source>
</evidence>
<keyword evidence="6" id="KW-1185">Reference proteome</keyword>
<feature type="repeat" description="TPR" evidence="3">
    <location>
        <begin position="607"/>
        <end position="640"/>
    </location>
</feature>
<evidence type="ECO:0000256" key="1">
    <source>
        <dbReference type="ARBA" id="ARBA00022737"/>
    </source>
</evidence>
<sequence length="958" mass="107477">MCRNLRRILISSPPTFDPLPYTLPRGPPKKMTTAEWLLVRGLDSKHSPPTDTEEADAGPNLELLRELSESNFERLLPWSPLKAAVVAEFSICTDPDVEYLRSTKDYVGFLEKRLSTTEISGFALMYMGIAGVRAFIQSNITGPPLSFSPERVLLPEGLAGEPEFCKEVSRSILASLSVDGETAYHLTPNVLLLAFGKIVLNSSALKDSKLETLPWWRARVNFLHQKILSEATATLHNIIYEDMKKLPDRISSRDSDIWAKYLIEKALVDTYFGYDSNALKGLEEAASVTGLKYAITGVLGKRTKFQNTYTSQLVVLARSAEGGPSEVTAKPKTLDLNDDTILEAISFTPMSTQVQTETTLSAELASLDPGSQPQLQPLDAAILLLITETIKNTNPADGITREEMLPYAERVLQHSVNWEIYTLGLLIRSRIEAYKSRTVERGLLQLQAVVDQVIADTTGTDISSGSNNAVSTFMPKPKEDEVAPVKERLLYIHQLPAPTRWELEAELASRWISVGGIRTALEIYERLEMWAEVALCWAATEKGDKARAVIRDQLFHPLKSGDESGGGRKEIDPAPPNAPRLWCILGDIDQDPDHYERAWEVSRGRYARAKRSLGRHYFTQREYQKSAEMYIESLKQNPLNGPSWFALGCCWLELENWEGAIESFSRTVSLDDTDAEAWSNLATALLRRKTELPAQSEWRNSDLDQDPEDEKADRENGIEGQVVVDKENNKRSALQALKRATSLKNDSWRLWENLLLISASVSPPAYPDVVTALRRIIEIRKDSAGETAIDVDILEMLVRHTITSDLESNNPTGYDPKKPGLHRMVVELMEKDVVPLITKDGRLWKIYAKLALWRKRPKDALDAEEKAWRTTNSRPGIIDGTEEEWDELVGATIDLVDAYQSLGEMERTEGLGAGEPVAKDWRFKARTTVRGVMGQGRQNWEDTKGWERLKESLEGLKA</sequence>
<keyword evidence="1" id="KW-0677">Repeat</keyword>
<dbReference type="EMBL" id="LN890962">
    <property type="protein sequence ID" value="CUS14040.1"/>
    <property type="molecule type" value="Genomic_DNA"/>
</dbReference>
<dbReference type="SMART" id="SM00028">
    <property type="entry name" value="TPR"/>
    <property type="match status" value="2"/>
</dbReference>
<dbReference type="InterPro" id="IPR019734">
    <property type="entry name" value="TPR_rpt"/>
</dbReference>
<reference evidence="5" key="1">
    <citation type="submission" date="2015-10" db="EMBL/GenBank/DDBJ databases">
        <authorList>
            <person name="Regsiter A."/>
            <person name="william w."/>
        </authorList>
    </citation>
    <scope>NUCLEOTIDE SEQUENCE</scope>
    <source>
        <strain evidence="5">Montdore</strain>
    </source>
</reference>
<dbReference type="Proteomes" id="UP001412239">
    <property type="component" value="Unassembled WGS sequence"/>
</dbReference>
<protein>
    <submittedName>
        <fullName evidence="5">Uncharacterized protein</fullName>
    </submittedName>
</protein>
<dbReference type="PANTHER" id="PTHR16193:SF0">
    <property type="entry name" value="TETRATRICOPEPTIDE REPEAT PROTEIN 27"/>
    <property type="match status" value="1"/>
</dbReference>
<name>A0A292Q5Q1_9PEZI</name>
<dbReference type="Gene3D" id="1.25.40.10">
    <property type="entry name" value="Tetratricopeptide repeat domain"/>
    <property type="match status" value="1"/>
</dbReference>
<accession>A0A292Q5Q1</accession>
<keyword evidence="2 3" id="KW-0802">TPR repeat</keyword>
<dbReference type="InterPro" id="IPR044244">
    <property type="entry name" value="TTC27/Emw1"/>
</dbReference>